<sequence>MAYVLWRVIMKRYSKVRLGIRNLPVIPADRRPPEKEETWTLASDQQDPCGFDDESKASKAGPQEPEKTAEVISADTGDNTLPRSQETRKSKTKKVKSYLRKCKGALSKGDESIAEKRRQENCTSWYLEDVAPPCASNREDRDDESAERYTEFSEERLEQTREPVEDPPPETLGASLSKGENLDGTADEALARLLEEDRKTDLNRSRTSLYEDAKEQCDEKIKEPAERFRDHAKKKNDAVSLETLTTEDTNLNKCDSSDTLIAETTETATDLDAESIAIVAEKPSVVDGDEGATLPVPAFSGNRGDFASLVRNLLGPIYGEGVMSLLIRQARDILVCAYHGNLENFVRTYLSPAAALLTVVRSVACET</sequence>
<accession>A0A6P3XV01</accession>
<dbReference type="GeneID" id="106748052"/>
<dbReference type="RefSeq" id="XP_014481723.1">
    <property type="nucleotide sequence ID" value="XM_014626237.1"/>
</dbReference>
<gene>
    <name evidence="3" type="primary">LOC106748052</name>
</gene>
<evidence type="ECO:0000256" key="1">
    <source>
        <dbReference type="SAM" id="MobiDB-lite"/>
    </source>
</evidence>
<proteinExistence type="predicted"/>
<protein>
    <submittedName>
        <fullName evidence="3">Uncharacterized protein LOC106748052</fullName>
    </submittedName>
</protein>
<organism evidence="2 3">
    <name type="scientific">Dinoponera quadriceps</name>
    <name type="common">South American ant</name>
    <dbReference type="NCBI Taxonomy" id="609295"/>
    <lineage>
        <taxon>Eukaryota</taxon>
        <taxon>Metazoa</taxon>
        <taxon>Ecdysozoa</taxon>
        <taxon>Arthropoda</taxon>
        <taxon>Hexapoda</taxon>
        <taxon>Insecta</taxon>
        <taxon>Pterygota</taxon>
        <taxon>Neoptera</taxon>
        <taxon>Endopterygota</taxon>
        <taxon>Hymenoptera</taxon>
        <taxon>Apocrita</taxon>
        <taxon>Aculeata</taxon>
        <taxon>Formicoidea</taxon>
        <taxon>Formicidae</taxon>
        <taxon>Ponerinae</taxon>
        <taxon>Ponerini</taxon>
        <taxon>Dinoponera</taxon>
    </lineage>
</organism>
<dbReference type="AlphaFoldDB" id="A0A6P3XV01"/>
<dbReference type="Proteomes" id="UP000515204">
    <property type="component" value="Unplaced"/>
</dbReference>
<reference evidence="3" key="1">
    <citation type="submission" date="2025-08" db="UniProtKB">
        <authorList>
            <consortium name="RefSeq"/>
        </authorList>
    </citation>
    <scope>IDENTIFICATION</scope>
</reference>
<name>A0A6P3XV01_DINQU</name>
<evidence type="ECO:0000313" key="2">
    <source>
        <dbReference type="Proteomes" id="UP000515204"/>
    </source>
</evidence>
<feature type="compositionally biased region" description="Basic and acidic residues" evidence="1">
    <location>
        <begin position="146"/>
        <end position="164"/>
    </location>
</feature>
<evidence type="ECO:0000313" key="3">
    <source>
        <dbReference type="RefSeq" id="XP_014481723.1"/>
    </source>
</evidence>
<dbReference type="OrthoDB" id="6624193at2759"/>
<feature type="non-terminal residue" evidence="3">
    <location>
        <position position="367"/>
    </location>
</feature>
<keyword evidence="2" id="KW-1185">Reference proteome</keyword>
<feature type="region of interest" description="Disordered" evidence="1">
    <location>
        <begin position="129"/>
        <end position="181"/>
    </location>
</feature>
<feature type="compositionally biased region" description="Basic and acidic residues" evidence="1">
    <location>
        <begin position="28"/>
        <end position="38"/>
    </location>
</feature>
<dbReference type="KEGG" id="dqu:106748052"/>
<feature type="region of interest" description="Disordered" evidence="1">
    <location>
        <begin position="27"/>
        <end position="96"/>
    </location>
</feature>